<keyword evidence="1" id="KW-1133">Transmembrane helix</keyword>
<feature type="transmembrane region" description="Helical" evidence="1">
    <location>
        <begin position="12"/>
        <end position="32"/>
    </location>
</feature>
<dbReference type="OrthoDB" id="3748887at2"/>
<keyword evidence="3" id="KW-1185">Reference proteome</keyword>
<organism evidence="2 3">
    <name type="scientific">Kribbella voronezhensis</name>
    <dbReference type="NCBI Taxonomy" id="2512212"/>
    <lineage>
        <taxon>Bacteria</taxon>
        <taxon>Bacillati</taxon>
        <taxon>Actinomycetota</taxon>
        <taxon>Actinomycetes</taxon>
        <taxon>Propionibacteriales</taxon>
        <taxon>Kribbellaceae</taxon>
        <taxon>Kribbella</taxon>
    </lineage>
</organism>
<name>A0A4R7SXT7_9ACTN</name>
<dbReference type="RefSeq" id="WP_133983369.1">
    <property type="nucleotide sequence ID" value="NZ_SOCE01000002.1"/>
</dbReference>
<proteinExistence type="predicted"/>
<evidence type="ECO:0000313" key="2">
    <source>
        <dbReference type="EMBL" id="TDU83835.1"/>
    </source>
</evidence>
<protein>
    <submittedName>
        <fullName evidence="2">Putative membrane protein</fullName>
    </submittedName>
</protein>
<keyword evidence="1" id="KW-0472">Membrane</keyword>
<accession>A0A4R7SXT7</accession>
<evidence type="ECO:0000313" key="3">
    <source>
        <dbReference type="Proteomes" id="UP000295151"/>
    </source>
</evidence>
<comment type="caution">
    <text evidence="2">The sequence shown here is derived from an EMBL/GenBank/DDBJ whole genome shotgun (WGS) entry which is preliminary data.</text>
</comment>
<evidence type="ECO:0000256" key="1">
    <source>
        <dbReference type="SAM" id="Phobius"/>
    </source>
</evidence>
<sequence>MRYHDDWGWGWMMVVMPLLWIALTAVIVWAVLQVVHRPTGSAPTLPGRETPQEILDRRFASGEIDADTYTKAKAHLSGRDVRTP</sequence>
<dbReference type="AlphaFoldDB" id="A0A4R7SXT7"/>
<dbReference type="Proteomes" id="UP000295151">
    <property type="component" value="Unassembled WGS sequence"/>
</dbReference>
<dbReference type="EMBL" id="SOCE01000002">
    <property type="protein sequence ID" value="TDU83835.1"/>
    <property type="molecule type" value="Genomic_DNA"/>
</dbReference>
<gene>
    <name evidence="2" type="ORF">EV138_6299</name>
</gene>
<reference evidence="2 3" key="1">
    <citation type="submission" date="2019-03" db="EMBL/GenBank/DDBJ databases">
        <title>Genomic Encyclopedia of Type Strains, Phase III (KMG-III): the genomes of soil and plant-associated and newly described type strains.</title>
        <authorList>
            <person name="Whitman W."/>
        </authorList>
    </citation>
    <scope>NUCLEOTIDE SEQUENCE [LARGE SCALE GENOMIC DNA]</scope>
    <source>
        <strain evidence="2 3">VKM Ac-2575</strain>
    </source>
</reference>
<keyword evidence="1" id="KW-0812">Transmembrane</keyword>